<reference evidence="3 5" key="1">
    <citation type="journal article" date="2007" name="Science">
        <title>Draft genome of the filarial nematode parasite Brugia malayi.</title>
        <authorList>
            <person name="Ghedin E."/>
            <person name="Wang S."/>
            <person name="Spiro D."/>
            <person name="Caler E."/>
            <person name="Zhao Q."/>
            <person name="Crabtree J."/>
            <person name="Allen J.E."/>
            <person name="Delcher A.L."/>
            <person name="Guiliano D.B."/>
            <person name="Miranda-Saavedra D."/>
            <person name="Angiuoli S.V."/>
            <person name="Creasy T."/>
            <person name="Amedeo P."/>
            <person name="Haas B."/>
            <person name="El-Sayed N.M."/>
            <person name="Wortman J.R."/>
            <person name="Feldblyum T."/>
            <person name="Tallon L."/>
            <person name="Schatz M."/>
            <person name="Shumway M."/>
            <person name="Koo H."/>
            <person name="Salzberg S.L."/>
            <person name="Schobel S."/>
            <person name="Pertea M."/>
            <person name="Pop M."/>
            <person name="White O."/>
            <person name="Barton G.J."/>
            <person name="Carlow C.K."/>
            <person name="Crawford M.J."/>
            <person name="Daub J."/>
            <person name="Dimmic M.W."/>
            <person name="Estes C.F."/>
            <person name="Foster J.M."/>
            <person name="Ganatra M."/>
            <person name="Gregory W.F."/>
            <person name="Johnson N.M."/>
            <person name="Jin J."/>
            <person name="Komuniecki R."/>
            <person name="Korf I."/>
            <person name="Kumar S."/>
            <person name="Laney S."/>
            <person name="Li B.W."/>
            <person name="Li W."/>
            <person name="Lindblom T.H."/>
            <person name="Lustigman S."/>
            <person name="Ma D."/>
            <person name="Maina C.V."/>
            <person name="Martin D.M."/>
            <person name="McCarter J.P."/>
            <person name="McReynolds L."/>
            <person name="Mitreva M."/>
            <person name="Nutman T.B."/>
            <person name="Parkinson J."/>
            <person name="Peregrin-Alvarez J.M."/>
            <person name="Poole C."/>
            <person name="Ren Q."/>
            <person name="Saunders L."/>
            <person name="Sluder A.E."/>
            <person name="Smith K."/>
            <person name="Stanke M."/>
            <person name="Unnasch T.R."/>
            <person name="Ware J."/>
            <person name="Wei A.D."/>
            <person name="Weil G."/>
            <person name="Williams D.J."/>
            <person name="Zhang Y."/>
            <person name="Williams S.A."/>
            <person name="Fraser-Liggett C."/>
            <person name="Slatko B."/>
            <person name="Blaxter M.L."/>
            <person name="Scott A.L."/>
        </authorList>
    </citation>
    <scope>NUCLEOTIDE SEQUENCE</scope>
    <source>
        <strain evidence="3 5">FR3</strain>
    </source>
</reference>
<evidence type="ECO:0000313" key="4">
    <source>
        <dbReference type="EMBL" id="VIO98516.1"/>
    </source>
</evidence>
<keyword evidence="2" id="KW-1133">Transmembrane helix</keyword>
<evidence type="ECO:0000313" key="5">
    <source>
        <dbReference type="Proteomes" id="UP000006672"/>
    </source>
</evidence>
<feature type="compositionally biased region" description="Basic and acidic residues" evidence="1">
    <location>
        <begin position="221"/>
        <end position="231"/>
    </location>
</feature>
<proteinExistence type="predicted"/>
<feature type="compositionally biased region" description="Basic and acidic residues" evidence="1">
    <location>
        <begin position="286"/>
        <end position="296"/>
    </location>
</feature>
<reference evidence="3" key="2">
    <citation type="submission" date="2012-12" db="EMBL/GenBank/DDBJ databases">
        <authorList>
            <person name="Gao Y.W."/>
            <person name="Fan S.T."/>
            <person name="Sun H.T."/>
            <person name="Wang Z."/>
            <person name="Gao X.L."/>
            <person name="Li Y.G."/>
            <person name="Wang T.C."/>
            <person name="Zhang K."/>
            <person name="Xu W.W."/>
            <person name="Yu Z.J."/>
            <person name="Xia X.Z."/>
        </authorList>
    </citation>
    <scope>NUCLEOTIDE SEQUENCE</scope>
    <source>
        <strain evidence="3">FR3</strain>
    </source>
</reference>
<dbReference type="Pfam" id="PF03057">
    <property type="entry name" value="DUF236"/>
    <property type="match status" value="2"/>
</dbReference>
<dbReference type="WBParaSite" id="Bm14671.1">
    <property type="protein sequence ID" value="Bm14671.1"/>
    <property type="gene ID" value="WBGene00235006"/>
</dbReference>
<dbReference type="AlphaFoldDB" id="A0A0K0J1C5"/>
<dbReference type="CTD" id="6105250"/>
<evidence type="ECO:0000313" key="3">
    <source>
        <dbReference type="EMBL" id="CDP96212.2"/>
    </source>
</evidence>
<feature type="compositionally biased region" description="Basic and acidic residues" evidence="1">
    <location>
        <begin position="201"/>
        <end position="211"/>
    </location>
</feature>
<dbReference type="InterPro" id="IPR004296">
    <property type="entry name" value="DUF236"/>
</dbReference>
<keyword evidence="2" id="KW-0812">Transmembrane</keyword>
<dbReference type="EMBL" id="LN856957">
    <property type="protein sequence ID" value="CDP96212.2"/>
    <property type="molecule type" value="Genomic_DNA"/>
</dbReference>
<evidence type="ECO:0000313" key="6">
    <source>
        <dbReference type="WBParaSite" id="Bm14671.1"/>
    </source>
</evidence>
<sequence>MYLNFIKTITLVLIIISEERLWKNGESLVENFVDGMYLSIFIDNFVGATEIVENYELPAHSNLHERKLIKRSRRQLVEAEIKSYATILITSAVIVALATFVCLIIMLHIFIYMRWGITRQLILLNTKVCALESRLGTRQLSEELQRKLCEEIGVAFGTVQNERQKFVQEVVNEERKMVEEVVKSESEPQYETMCGIGDEVFTTKKGGEKNTPRPAPVPSSEKPDEDNHYENVPKANKKVPEKTSKRSAIAPTQQIKAPAVGGMVDEADPKYQTLVGMDNEKIFSEKKEGKLQETQEIKPPTIGGVVDQADPAYQTLVGMENGKVFQEKGK</sequence>
<dbReference type="EMBL" id="CAAKNF010000195">
    <property type="protein sequence ID" value="VIO98516.1"/>
    <property type="molecule type" value="Genomic_DNA"/>
</dbReference>
<organism evidence="3">
    <name type="scientific">Brugia malayi</name>
    <name type="common">Filarial nematode worm</name>
    <dbReference type="NCBI Taxonomy" id="6279"/>
    <lineage>
        <taxon>Eukaryota</taxon>
        <taxon>Metazoa</taxon>
        <taxon>Ecdysozoa</taxon>
        <taxon>Nematoda</taxon>
        <taxon>Chromadorea</taxon>
        <taxon>Rhabditida</taxon>
        <taxon>Spirurina</taxon>
        <taxon>Spiruromorpha</taxon>
        <taxon>Filarioidea</taxon>
        <taxon>Onchocercidae</taxon>
        <taxon>Brugia</taxon>
    </lineage>
</organism>
<reference evidence="6" key="4">
    <citation type="submission" date="2019-12" db="UniProtKB">
        <authorList>
            <consortium name="WormBaseParasite"/>
        </authorList>
    </citation>
    <scope>IDENTIFICATION</scope>
</reference>
<reference evidence="4" key="3">
    <citation type="submission" date="2019-04" db="EMBL/GenBank/DDBJ databases">
        <authorList>
            <person name="Howe K."/>
            <person name="Paulini M."/>
            <person name="Williams G."/>
        </authorList>
    </citation>
    <scope>NUCLEOTIDE SEQUENCE [LARGE SCALE GENOMIC DNA]</scope>
    <source>
        <strain evidence="4">FR3</strain>
    </source>
</reference>
<feature type="transmembrane region" description="Helical" evidence="2">
    <location>
        <begin position="84"/>
        <end position="111"/>
    </location>
</feature>
<dbReference type="Proteomes" id="UP000006672">
    <property type="component" value="Unassembled WGS sequence"/>
</dbReference>
<keyword evidence="5" id="KW-1185">Reference proteome</keyword>
<accession>A0A0K0J1C5</accession>
<feature type="region of interest" description="Disordered" evidence="1">
    <location>
        <begin position="286"/>
        <end position="306"/>
    </location>
</feature>
<dbReference type="GeneID" id="6105250"/>
<dbReference type="OrthoDB" id="5874862at2759"/>
<name>A0A0K0J1C5_BRUMA</name>
<keyword evidence="2" id="KW-0472">Membrane</keyword>
<gene>
    <name evidence="3 4 6" type="ORF">Bm14671</name>
    <name evidence="4" type="ORF">BM_BM14671</name>
    <name evidence="3" type="ORF">BM_Bm14671</name>
</gene>
<accession>A0A4E9FNC9</accession>
<feature type="region of interest" description="Disordered" evidence="1">
    <location>
        <begin position="201"/>
        <end position="264"/>
    </location>
</feature>
<evidence type="ECO:0000256" key="2">
    <source>
        <dbReference type="SAM" id="Phobius"/>
    </source>
</evidence>
<protein>
    <submittedName>
        <fullName evidence="3 6">Bm14671, isoform b</fullName>
    </submittedName>
</protein>
<dbReference type="RefSeq" id="XP_042937821.1">
    <property type="nucleotide sequence ID" value="XM_043081887.1"/>
</dbReference>
<dbReference type="KEGG" id="bmy:BM_BM14671"/>
<evidence type="ECO:0000256" key="1">
    <source>
        <dbReference type="SAM" id="MobiDB-lite"/>
    </source>
</evidence>